<dbReference type="GO" id="GO:0015297">
    <property type="term" value="F:antiporter activity"/>
    <property type="evidence" value="ECO:0007669"/>
    <property type="project" value="InterPro"/>
</dbReference>
<dbReference type="SUPFAM" id="SSF51735">
    <property type="entry name" value="NAD(P)-binding Rossmann-fold domains"/>
    <property type="match status" value="1"/>
</dbReference>
<dbReference type="EMBL" id="SNVJ01000030">
    <property type="protein sequence ID" value="MXP65895.1"/>
    <property type="molecule type" value="Genomic_DNA"/>
</dbReference>
<evidence type="ECO:0000256" key="8">
    <source>
        <dbReference type="SAM" id="Phobius"/>
    </source>
</evidence>
<dbReference type="PANTHER" id="PTHR42751:SF1">
    <property type="entry name" value="CATION_PROTON ANTIPORTER YBAL-RELATED"/>
    <property type="match status" value="1"/>
</dbReference>
<evidence type="ECO:0000259" key="9">
    <source>
        <dbReference type="PROSITE" id="PS51201"/>
    </source>
</evidence>
<evidence type="ECO:0000256" key="5">
    <source>
        <dbReference type="ARBA" id="ARBA00022989"/>
    </source>
</evidence>
<feature type="transmembrane region" description="Helical" evidence="8">
    <location>
        <begin position="309"/>
        <end position="334"/>
    </location>
</feature>
<feature type="domain" description="RCK N-terminal" evidence="9">
    <location>
        <begin position="447"/>
        <end position="564"/>
    </location>
</feature>
<protein>
    <submittedName>
        <fullName evidence="10">Sodium:proton antiporter</fullName>
    </submittedName>
</protein>
<comment type="subcellular location">
    <subcellularLocation>
        <location evidence="1">Membrane</location>
        <topology evidence="1">Multi-pass membrane protein</topology>
    </subcellularLocation>
</comment>
<evidence type="ECO:0000256" key="1">
    <source>
        <dbReference type="ARBA" id="ARBA00004141"/>
    </source>
</evidence>
<feature type="region of interest" description="Disordered" evidence="7">
    <location>
        <begin position="407"/>
        <end position="443"/>
    </location>
</feature>
<evidence type="ECO:0000313" key="11">
    <source>
        <dbReference type="Proteomes" id="UP000460715"/>
    </source>
</evidence>
<keyword evidence="11" id="KW-1185">Reference proteome</keyword>
<dbReference type="Pfam" id="PF00999">
    <property type="entry name" value="Na_H_Exchanger"/>
    <property type="match status" value="1"/>
</dbReference>
<proteinExistence type="inferred from homology"/>
<dbReference type="GO" id="GO:1902600">
    <property type="term" value="P:proton transmembrane transport"/>
    <property type="evidence" value="ECO:0007669"/>
    <property type="project" value="InterPro"/>
</dbReference>
<accession>A0A845BFW1</accession>
<organism evidence="10 11">
    <name type="scientific">Teichococcus coralli</name>
    <dbReference type="NCBI Taxonomy" id="2545983"/>
    <lineage>
        <taxon>Bacteria</taxon>
        <taxon>Pseudomonadati</taxon>
        <taxon>Pseudomonadota</taxon>
        <taxon>Alphaproteobacteria</taxon>
        <taxon>Acetobacterales</taxon>
        <taxon>Roseomonadaceae</taxon>
        <taxon>Roseomonas</taxon>
    </lineage>
</organism>
<evidence type="ECO:0000256" key="4">
    <source>
        <dbReference type="ARBA" id="ARBA00022692"/>
    </source>
</evidence>
<dbReference type="Gene3D" id="1.20.1530.20">
    <property type="match status" value="1"/>
</dbReference>
<comment type="similarity">
    <text evidence="2">Belongs to the monovalent cation:proton antiporter 2 (CPA2) transporter (TC 2.A.37) family.</text>
</comment>
<dbReference type="AlphaFoldDB" id="A0A845BFW1"/>
<evidence type="ECO:0000256" key="7">
    <source>
        <dbReference type="SAM" id="MobiDB-lite"/>
    </source>
</evidence>
<evidence type="ECO:0000256" key="6">
    <source>
        <dbReference type="ARBA" id="ARBA00023136"/>
    </source>
</evidence>
<evidence type="ECO:0000313" key="10">
    <source>
        <dbReference type="EMBL" id="MXP65895.1"/>
    </source>
</evidence>
<feature type="transmembrane region" description="Helical" evidence="8">
    <location>
        <begin position="241"/>
        <end position="272"/>
    </location>
</feature>
<feature type="transmembrane region" description="Helical" evidence="8">
    <location>
        <begin position="148"/>
        <end position="170"/>
    </location>
</feature>
<keyword evidence="6 8" id="KW-0472">Membrane</keyword>
<dbReference type="GO" id="GO:0016020">
    <property type="term" value="C:membrane"/>
    <property type="evidence" value="ECO:0007669"/>
    <property type="project" value="UniProtKB-SubCell"/>
</dbReference>
<dbReference type="RefSeq" id="WP_160939301.1">
    <property type="nucleotide sequence ID" value="NZ_SNVJ01000030.1"/>
</dbReference>
<dbReference type="OrthoDB" id="9781411at2"/>
<gene>
    <name evidence="10" type="ORF">E0493_21340</name>
</gene>
<reference evidence="10 11" key="1">
    <citation type="submission" date="2019-03" db="EMBL/GenBank/DDBJ databases">
        <title>Roseomonas sp. a novel Roseomonas species isolated from Sea whip Gorgonian.</title>
        <authorList>
            <person name="Li F."/>
            <person name="Pan X."/>
            <person name="Huang S."/>
            <person name="Li Z."/>
            <person name="Meng B."/>
        </authorList>
    </citation>
    <scope>NUCLEOTIDE SEQUENCE [LARGE SCALE GENOMIC DNA]</scope>
    <source>
        <strain evidence="10 11">M0104</strain>
    </source>
</reference>
<feature type="transmembrane region" description="Helical" evidence="8">
    <location>
        <begin position="117"/>
        <end position="136"/>
    </location>
</feature>
<sequence length="590" mass="60906">MHQGPLLATICAGLTLAFILGAIAQRLRVSPLVGYLLAGVVIGPFTPGFVADQGLANELAEVGVILLMFGVGLHFSLRDLLAVRRIALPGAVVQIGVATLMGMGLASLLGWSWGAGFVFGLALSVASTVVLLRALQERRLVETERGRIAVGWLIVEDLAMVLALVLLPALADAMGSHAAPGAHGAAAVAASQFGLAGILLLTLGKVAAFMAVMLLVGRRVIPAVLHWVVHTGSRELFRLSVLAVALGVAYGAALLFDVSFALGAFFAGMVLAESPLSHRAAEETLPLRDAFAVLFFVSVGMLFNPEVVVTAPLALLGTVAIILVGKSIAAYAIVRAFGRSRSVALTISASLAQIGEFSFILAGLGVALGMLPEEGRDLILAGAILSIFCNPFAFILFERVVGRAAPAQVPAPPPETSPAPAPPPAPTPPAEAPEDEEATDLRPTRLTGHAVLVGYGRVGSLVGQGLREAGQPVLVIEERREAVEAARADGLEALLGNAADPEVLGAANLAAAVRLFVAIAESFHAGQVVEQAHAANPDIEILARVHGEPEAEYLMQLGATLTVMGEREIARGMLAHARKAEGGRAGAQGG</sequence>
<feature type="transmembrane region" description="Helical" evidence="8">
    <location>
        <begin position="354"/>
        <end position="372"/>
    </location>
</feature>
<dbReference type="Proteomes" id="UP000460715">
    <property type="component" value="Unassembled WGS sequence"/>
</dbReference>
<feature type="compositionally biased region" description="Pro residues" evidence="7">
    <location>
        <begin position="409"/>
        <end position="431"/>
    </location>
</feature>
<evidence type="ECO:0000256" key="2">
    <source>
        <dbReference type="ARBA" id="ARBA00005551"/>
    </source>
</evidence>
<dbReference type="Gene3D" id="3.40.50.720">
    <property type="entry name" value="NAD(P)-binding Rossmann-like Domain"/>
    <property type="match status" value="1"/>
</dbReference>
<feature type="transmembrane region" description="Helical" evidence="8">
    <location>
        <begin position="62"/>
        <end position="81"/>
    </location>
</feature>
<feature type="transmembrane region" description="Helical" evidence="8">
    <location>
        <begin position="32"/>
        <end position="50"/>
    </location>
</feature>
<keyword evidence="5 8" id="KW-1133">Transmembrane helix</keyword>
<dbReference type="InterPro" id="IPR038770">
    <property type="entry name" value="Na+/solute_symporter_sf"/>
</dbReference>
<evidence type="ECO:0000256" key="3">
    <source>
        <dbReference type="ARBA" id="ARBA00022448"/>
    </source>
</evidence>
<dbReference type="InterPro" id="IPR036291">
    <property type="entry name" value="NAD(P)-bd_dom_sf"/>
</dbReference>
<dbReference type="InterPro" id="IPR006153">
    <property type="entry name" value="Cation/H_exchanger_TM"/>
</dbReference>
<keyword evidence="4 8" id="KW-0812">Transmembrane</keyword>
<comment type="caution">
    <text evidence="10">The sequence shown here is derived from an EMBL/GenBank/DDBJ whole genome shotgun (WGS) entry which is preliminary data.</text>
</comment>
<dbReference type="GO" id="GO:0006813">
    <property type="term" value="P:potassium ion transport"/>
    <property type="evidence" value="ECO:0007669"/>
    <property type="project" value="InterPro"/>
</dbReference>
<dbReference type="PROSITE" id="PS51201">
    <property type="entry name" value="RCK_N"/>
    <property type="match status" value="1"/>
</dbReference>
<feature type="transmembrane region" description="Helical" evidence="8">
    <location>
        <begin position="88"/>
        <end position="111"/>
    </location>
</feature>
<keyword evidence="3" id="KW-0813">Transport</keyword>
<dbReference type="PANTHER" id="PTHR42751">
    <property type="entry name" value="SODIUM/HYDROGEN EXCHANGER FAMILY/TRKA DOMAIN PROTEIN"/>
    <property type="match status" value="1"/>
</dbReference>
<dbReference type="InterPro" id="IPR003148">
    <property type="entry name" value="RCK_N"/>
</dbReference>
<name>A0A845BFW1_9PROT</name>
<feature type="transmembrane region" description="Helical" evidence="8">
    <location>
        <begin position="6"/>
        <end position="25"/>
    </location>
</feature>
<feature type="transmembrane region" description="Helical" evidence="8">
    <location>
        <begin position="378"/>
        <end position="397"/>
    </location>
</feature>
<dbReference type="Pfam" id="PF02254">
    <property type="entry name" value="TrkA_N"/>
    <property type="match status" value="1"/>
</dbReference>